<dbReference type="PRINTS" id="PR00260">
    <property type="entry name" value="CHEMTRNSDUCR"/>
</dbReference>
<keyword evidence="5" id="KW-0175">Coiled coil</keyword>
<feature type="domain" description="Methyl-accepting transducer" evidence="8">
    <location>
        <begin position="270"/>
        <end position="499"/>
    </location>
</feature>
<feature type="coiled-coil region" evidence="5">
    <location>
        <begin position="470"/>
        <end position="508"/>
    </location>
</feature>
<evidence type="ECO:0000256" key="1">
    <source>
        <dbReference type="ARBA" id="ARBA00004370"/>
    </source>
</evidence>
<dbReference type="Pfam" id="PF00015">
    <property type="entry name" value="MCPsignal"/>
    <property type="match status" value="1"/>
</dbReference>
<sequence>MHALSHLRIGTRLAAGFALVLLLSVISTSYALYSARVNAEATREMMEKPLAKERLVSDWYVLIYSAIARTSMIARSTDETLSGVFAETIADSTKQGSELLKKIETLLVSEEEKAIFKASIVERVKYQDAKTEVMDARKGGNAALAESTYRDSFAPAATRYQNNVKALLAQQRQAIDATAHAIEAANARSFTLLLLLCALVVLLGSVCAWLITRSITAPLQAAVKVAETVAAGDLRTHFGTAASDEIGDLMRALHGMNEALRKVVSEVQTGTNAIATASGEIAAGNQDLSARTEQQASSLEETASSMEELTSTVKQNADNARQANQMAVAASSVAERGGDIVSQVVDTMGAIDTASTKIVDIIGVIDGIAFQTNILALNAAVEAARAGEQGRGFAVVATEVRSLAQRSAAAAREIKALIGDSVEQVNNGTRLVQQAGSTMSEVVDSVRHVTDIMAEITAASAEQSMGIDQVNQAIAQMDQVTQQNAALVEEAAAAAESMQDQAARLAQVAAGFQLEHVTPAVAPVRATRPARTASAATPRLATRRPSQATASKPAAPKAAGAAARKTPSHVAGEQDWEEF</sequence>
<evidence type="ECO:0000313" key="10">
    <source>
        <dbReference type="EMBL" id="QDG71135.1"/>
    </source>
</evidence>
<dbReference type="InterPro" id="IPR004089">
    <property type="entry name" value="MCPsignal_dom"/>
</dbReference>
<keyword evidence="4" id="KW-0807">Transducer</keyword>
<keyword evidence="7" id="KW-0812">Transmembrane</keyword>
<dbReference type="CDD" id="cd06225">
    <property type="entry name" value="HAMP"/>
    <property type="match status" value="1"/>
</dbReference>
<dbReference type="SUPFAM" id="SSF58104">
    <property type="entry name" value="Methyl-accepting chemotaxis protein (MCP) signaling domain"/>
    <property type="match status" value="1"/>
</dbReference>
<evidence type="ECO:0000256" key="4">
    <source>
        <dbReference type="PROSITE-ProRule" id="PRU00284"/>
    </source>
</evidence>
<feature type="region of interest" description="Disordered" evidence="6">
    <location>
        <begin position="525"/>
        <end position="579"/>
    </location>
</feature>
<name>A0A4Y6RFP4_9BURK</name>
<dbReference type="KEGG" id="jas:FJQ89_12420"/>
<comment type="subcellular location">
    <subcellularLocation>
        <location evidence="1">Membrane</location>
    </subcellularLocation>
</comment>
<dbReference type="InterPro" id="IPR003660">
    <property type="entry name" value="HAMP_dom"/>
</dbReference>
<dbReference type="InterPro" id="IPR024478">
    <property type="entry name" value="HlyB_4HB_MCP"/>
</dbReference>
<organism evidence="10 11">
    <name type="scientific">Janthinobacterium tructae</name>
    <dbReference type="NCBI Taxonomy" id="2590869"/>
    <lineage>
        <taxon>Bacteria</taxon>
        <taxon>Pseudomonadati</taxon>
        <taxon>Pseudomonadota</taxon>
        <taxon>Betaproteobacteria</taxon>
        <taxon>Burkholderiales</taxon>
        <taxon>Oxalobacteraceae</taxon>
        <taxon>Janthinobacterium</taxon>
    </lineage>
</organism>
<evidence type="ECO:0000313" key="11">
    <source>
        <dbReference type="Proteomes" id="UP000316665"/>
    </source>
</evidence>
<dbReference type="AlphaFoldDB" id="A0A4Y6RFP4"/>
<dbReference type="GO" id="GO:0006935">
    <property type="term" value="P:chemotaxis"/>
    <property type="evidence" value="ECO:0007669"/>
    <property type="project" value="InterPro"/>
</dbReference>
<reference evidence="10 11" key="1">
    <citation type="submission" date="2019-06" db="EMBL/GenBank/DDBJ databases">
        <title>Complete genome sequence of Janthinobacterium sp. SNU WT3 isolated from diseased rainbow trout.</title>
        <authorList>
            <person name="Oh W.T."/>
            <person name="Park S.C."/>
        </authorList>
    </citation>
    <scope>NUCLEOTIDE SEQUENCE [LARGE SCALE GENOMIC DNA]</scope>
    <source>
        <strain evidence="10 11">SNU WT3</strain>
    </source>
</reference>
<evidence type="ECO:0000256" key="7">
    <source>
        <dbReference type="SAM" id="Phobius"/>
    </source>
</evidence>
<keyword evidence="11" id="KW-1185">Reference proteome</keyword>
<dbReference type="InterPro" id="IPR004090">
    <property type="entry name" value="Chemotax_Me-accpt_rcpt"/>
</dbReference>
<accession>A0A4Y6RFP4</accession>
<comment type="similarity">
    <text evidence="3">Belongs to the methyl-accepting chemotaxis (MCP) protein family.</text>
</comment>
<gene>
    <name evidence="10" type="ORF">FJQ89_12420</name>
</gene>
<dbReference type="InterPro" id="IPR047347">
    <property type="entry name" value="YvaQ-like_sensor"/>
</dbReference>
<dbReference type="PANTHER" id="PTHR43531:SF14">
    <property type="entry name" value="METHYL-ACCEPTING CHEMOTAXIS PROTEIN I-RELATED"/>
    <property type="match status" value="1"/>
</dbReference>
<dbReference type="OrthoDB" id="9763018at2"/>
<proteinExistence type="inferred from homology"/>
<dbReference type="EMBL" id="CP041185">
    <property type="protein sequence ID" value="QDG71135.1"/>
    <property type="molecule type" value="Genomic_DNA"/>
</dbReference>
<dbReference type="PROSITE" id="PS50885">
    <property type="entry name" value="HAMP"/>
    <property type="match status" value="1"/>
</dbReference>
<keyword evidence="2" id="KW-0488">Methylation</keyword>
<dbReference type="FunFam" id="1.10.287.950:FF:000001">
    <property type="entry name" value="Methyl-accepting chemotaxis sensory transducer"/>
    <property type="match status" value="1"/>
</dbReference>
<dbReference type="RefSeq" id="WP_141170404.1">
    <property type="nucleotide sequence ID" value="NZ_CP041185.1"/>
</dbReference>
<keyword evidence="7" id="KW-1133">Transmembrane helix</keyword>
<dbReference type="CDD" id="cd19411">
    <property type="entry name" value="MCP2201-like_sensor"/>
    <property type="match status" value="1"/>
</dbReference>
<dbReference type="Pfam" id="PF00672">
    <property type="entry name" value="HAMP"/>
    <property type="match status" value="1"/>
</dbReference>
<dbReference type="InterPro" id="IPR051310">
    <property type="entry name" value="MCP_chemotaxis"/>
</dbReference>
<evidence type="ECO:0000259" key="9">
    <source>
        <dbReference type="PROSITE" id="PS50885"/>
    </source>
</evidence>
<dbReference type="Pfam" id="PF12729">
    <property type="entry name" value="4HB_MCP_1"/>
    <property type="match status" value="1"/>
</dbReference>
<dbReference type="GO" id="GO:0005886">
    <property type="term" value="C:plasma membrane"/>
    <property type="evidence" value="ECO:0007669"/>
    <property type="project" value="TreeGrafter"/>
</dbReference>
<evidence type="ECO:0000256" key="5">
    <source>
        <dbReference type="SAM" id="Coils"/>
    </source>
</evidence>
<dbReference type="Gene3D" id="1.10.287.950">
    <property type="entry name" value="Methyl-accepting chemotaxis protein"/>
    <property type="match status" value="1"/>
</dbReference>
<feature type="compositionally biased region" description="Low complexity" evidence="6">
    <location>
        <begin position="525"/>
        <end position="565"/>
    </location>
</feature>
<dbReference type="PROSITE" id="PS50111">
    <property type="entry name" value="CHEMOTAXIS_TRANSDUC_2"/>
    <property type="match status" value="1"/>
</dbReference>
<dbReference type="SMART" id="SM00283">
    <property type="entry name" value="MA"/>
    <property type="match status" value="1"/>
</dbReference>
<dbReference type="Proteomes" id="UP000316665">
    <property type="component" value="Chromosome"/>
</dbReference>
<evidence type="ECO:0000256" key="2">
    <source>
        <dbReference type="ARBA" id="ARBA00022481"/>
    </source>
</evidence>
<dbReference type="CDD" id="cd11386">
    <property type="entry name" value="MCP_signal"/>
    <property type="match status" value="1"/>
</dbReference>
<evidence type="ECO:0000256" key="6">
    <source>
        <dbReference type="SAM" id="MobiDB-lite"/>
    </source>
</evidence>
<dbReference type="GO" id="GO:0004888">
    <property type="term" value="F:transmembrane signaling receptor activity"/>
    <property type="evidence" value="ECO:0007669"/>
    <property type="project" value="InterPro"/>
</dbReference>
<feature type="transmembrane region" description="Helical" evidence="7">
    <location>
        <begin position="190"/>
        <end position="211"/>
    </location>
</feature>
<protein>
    <submittedName>
        <fullName evidence="10">HAMP domain-containing protein</fullName>
    </submittedName>
</protein>
<dbReference type="Gene3D" id="6.10.340.10">
    <property type="match status" value="1"/>
</dbReference>
<keyword evidence="7" id="KW-0472">Membrane</keyword>
<feature type="domain" description="HAMP" evidence="9">
    <location>
        <begin position="213"/>
        <end position="265"/>
    </location>
</feature>
<dbReference type="PANTHER" id="PTHR43531">
    <property type="entry name" value="PROTEIN ICFG"/>
    <property type="match status" value="1"/>
</dbReference>
<dbReference type="GO" id="GO:0007165">
    <property type="term" value="P:signal transduction"/>
    <property type="evidence" value="ECO:0007669"/>
    <property type="project" value="UniProtKB-KW"/>
</dbReference>
<evidence type="ECO:0000256" key="3">
    <source>
        <dbReference type="ARBA" id="ARBA00029447"/>
    </source>
</evidence>
<dbReference type="SMART" id="SM00304">
    <property type="entry name" value="HAMP"/>
    <property type="match status" value="1"/>
</dbReference>
<evidence type="ECO:0000259" key="8">
    <source>
        <dbReference type="PROSITE" id="PS50111"/>
    </source>
</evidence>